<feature type="transmembrane region" description="Helical" evidence="7">
    <location>
        <begin position="96"/>
        <end position="120"/>
    </location>
</feature>
<dbReference type="GeneID" id="106178483"/>
<evidence type="ECO:0000256" key="1">
    <source>
        <dbReference type="ARBA" id="ARBA00004141"/>
    </source>
</evidence>
<evidence type="ECO:0000256" key="6">
    <source>
        <dbReference type="PIRSR" id="PIRSR002419-1"/>
    </source>
</evidence>
<keyword evidence="3 7" id="KW-0812">Transmembrane</keyword>
<feature type="transmembrane region" description="Helical" evidence="7">
    <location>
        <begin position="65"/>
        <end position="89"/>
    </location>
</feature>
<comment type="similarity">
    <text evidence="2 7">Belongs to the tetraspanin (TM4SF) family.</text>
</comment>
<protein>
    <recommendedName>
        <fullName evidence="7">Tetraspanin</fullName>
    </recommendedName>
</protein>
<feature type="transmembrane region" description="Helical" evidence="7">
    <location>
        <begin position="226"/>
        <end position="249"/>
    </location>
</feature>
<dbReference type="FunCoup" id="A0A1S3K405">
    <property type="interactions" value="319"/>
</dbReference>
<dbReference type="PANTHER" id="PTHR19282">
    <property type="entry name" value="TETRASPANIN"/>
    <property type="match status" value="1"/>
</dbReference>
<dbReference type="InParanoid" id="A0A1S3K405"/>
<dbReference type="Gene3D" id="1.10.1450.10">
    <property type="entry name" value="Tetraspanin"/>
    <property type="match status" value="1"/>
</dbReference>
<dbReference type="PANTHER" id="PTHR19282:SF534">
    <property type="entry name" value="TETRASPANIN FAMILY-RELATED"/>
    <property type="match status" value="1"/>
</dbReference>
<accession>A0A1S3K405</accession>
<name>A0A1S3K405_LINAN</name>
<keyword evidence="6" id="KW-1015">Disulfide bond</keyword>
<keyword evidence="4 7" id="KW-1133">Transmembrane helix</keyword>
<dbReference type="GO" id="GO:0005886">
    <property type="term" value="C:plasma membrane"/>
    <property type="evidence" value="ECO:0007669"/>
    <property type="project" value="TreeGrafter"/>
</dbReference>
<evidence type="ECO:0000256" key="7">
    <source>
        <dbReference type="RuleBase" id="RU361218"/>
    </source>
</evidence>
<dbReference type="PIRSF" id="PIRSF002419">
    <property type="entry name" value="Tetraspanin"/>
    <property type="match status" value="1"/>
</dbReference>
<evidence type="ECO:0000313" key="8">
    <source>
        <dbReference type="Proteomes" id="UP000085678"/>
    </source>
</evidence>
<dbReference type="InterPro" id="IPR018499">
    <property type="entry name" value="Tetraspanin/Peripherin"/>
</dbReference>
<dbReference type="OrthoDB" id="10033535at2759"/>
<keyword evidence="8" id="KW-1185">Reference proteome</keyword>
<feature type="transmembrane region" description="Helical" evidence="7">
    <location>
        <begin position="20"/>
        <end position="38"/>
    </location>
</feature>
<dbReference type="InterPro" id="IPR018503">
    <property type="entry name" value="Tetraspanin_CS"/>
</dbReference>
<sequence length="260" mass="28574">MGSLTGCGRCLKYAMFTFNFIFLLCGLALLGLGIWVAVDDDASTKLKGSGLDVSGFITEAATYKIAGYVLIAVGSVIVIIAFMGCCGAVKEFRCMLITFFILMLIVLLALIAAAVLAFAFTEALQTPIKASMTNSLIHEYGEKDKNETTRLWDNMQTKYKCCAVTDKAAIEQYRVTNWYNKTRSAAREKVPKSCCKQGSASCIPYENGCFDEVWRVLLQSFDEQRIPLFAVGIATLVLIVIGMVIAMALTCMIERKDYAV</sequence>
<dbReference type="RefSeq" id="XP_013417144.1">
    <property type="nucleotide sequence ID" value="XM_013561690.1"/>
</dbReference>
<evidence type="ECO:0000256" key="5">
    <source>
        <dbReference type="ARBA" id="ARBA00023136"/>
    </source>
</evidence>
<keyword evidence="5 7" id="KW-0472">Membrane</keyword>
<dbReference type="PRINTS" id="PR00259">
    <property type="entry name" value="TMFOUR"/>
</dbReference>
<dbReference type="Pfam" id="PF00335">
    <property type="entry name" value="Tetraspanin"/>
    <property type="match status" value="1"/>
</dbReference>
<feature type="disulfide bond" evidence="6">
    <location>
        <begin position="161"/>
        <end position="194"/>
    </location>
</feature>
<organism evidence="8 9">
    <name type="scientific">Lingula anatina</name>
    <name type="common">Brachiopod</name>
    <name type="synonym">Lingula unguis</name>
    <dbReference type="NCBI Taxonomy" id="7574"/>
    <lineage>
        <taxon>Eukaryota</taxon>
        <taxon>Metazoa</taxon>
        <taxon>Spiralia</taxon>
        <taxon>Lophotrochozoa</taxon>
        <taxon>Brachiopoda</taxon>
        <taxon>Linguliformea</taxon>
        <taxon>Lingulata</taxon>
        <taxon>Lingulida</taxon>
        <taxon>Linguloidea</taxon>
        <taxon>Lingulidae</taxon>
        <taxon>Lingula</taxon>
    </lineage>
</organism>
<dbReference type="Proteomes" id="UP000085678">
    <property type="component" value="Unplaced"/>
</dbReference>
<dbReference type="AlphaFoldDB" id="A0A1S3K405"/>
<dbReference type="PROSITE" id="PS00421">
    <property type="entry name" value="TM4_1"/>
    <property type="match status" value="1"/>
</dbReference>
<evidence type="ECO:0000256" key="3">
    <source>
        <dbReference type="ARBA" id="ARBA00022692"/>
    </source>
</evidence>
<proteinExistence type="inferred from homology"/>
<reference evidence="9" key="1">
    <citation type="submission" date="2025-08" db="UniProtKB">
        <authorList>
            <consortium name="RefSeq"/>
        </authorList>
    </citation>
    <scope>IDENTIFICATION</scope>
    <source>
        <tissue evidence="9">Gonads</tissue>
    </source>
</reference>
<dbReference type="STRING" id="7574.A0A1S3K405"/>
<evidence type="ECO:0000313" key="9">
    <source>
        <dbReference type="RefSeq" id="XP_013417144.1"/>
    </source>
</evidence>
<gene>
    <name evidence="9" type="primary">LOC106178483</name>
</gene>
<dbReference type="SUPFAM" id="SSF48652">
    <property type="entry name" value="Tetraspanin"/>
    <property type="match status" value="1"/>
</dbReference>
<comment type="subcellular location">
    <subcellularLocation>
        <location evidence="1 7">Membrane</location>
        <topology evidence="1 7">Multi-pass membrane protein</topology>
    </subcellularLocation>
</comment>
<dbReference type="InterPro" id="IPR008952">
    <property type="entry name" value="Tetraspanin_EC2_sf"/>
</dbReference>
<dbReference type="KEGG" id="lak:106178483"/>
<evidence type="ECO:0000256" key="2">
    <source>
        <dbReference type="ARBA" id="ARBA00006840"/>
    </source>
</evidence>
<evidence type="ECO:0000256" key="4">
    <source>
        <dbReference type="ARBA" id="ARBA00022989"/>
    </source>
</evidence>
<dbReference type="InterPro" id="IPR000301">
    <property type="entry name" value="Tetraspanin_animals"/>
</dbReference>